<protein>
    <submittedName>
        <fullName evidence="1">Uncharacterized protein</fullName>
    </submittedName>
</protein>
<gene>
    <name evidence="1" type="ORF">MSIBF_A2080016</name>
</gene>
<sequence>MKVNFLVSLQSVKTQNFKYSISNILFKNNANENSIIYKKLLVLFASVKFISPKQIYNK</sequence>
<dbReference type="EMBL" id="CCXY01000122">
    <property type="protein sequence ID" value="CEG12267.1"/>
    <property type="molecule type" value="Genomic_DNA"/>
</dbReference>
<proteinExistence type="predicted"/>
<name>A0A098E8C2_9ZZZZ</name>
<evidence type="ECO:0000313" key="1">
    <source>
        <dbReference type="EMBL" id="CEG12267.1"/>
    </source>
</evidence>
<organism evidence="1">
    <name type="scientific">groundwater metagenome</name>
    <dbReference type="NCBI Taxonomy" id="717931"/>
    <lineage>
        <taxon>unclassified sequences</taxon>
        <taxon>metagenomes</taxon>
        <taxon>ecological metagenomes</taxon>
    </lineage>
</organism>
<accession>A0A098E8C2</accession>
<reference evidence="1" key="1">
    <citation type="submission" date="2014-09" db="EMBL/GenBank/DDBJ databases">
        <authorList>
            <person name="Probst J Alexander"/>
        </authorList>
    </citation>
    <scope>NUCLEOTIDE SEQUENCE</scope>
</reference>
<dbReference type="AlphaFoldDB" id="A0A098E8C2"/>